<dbReference type="SMART" id="SM00320">
    <property type="entry name" value="WD40"/>
    <property type="match status" value="6"/>
</dbReference>
<sequence length="1292" mass="140117">MADEAVESGHEGLSAEALTPTRPWPGLASFTEADQYFFRGRENEAEELARLVRREVLTVLFGRSGLGKTSLLNAGLFPRLRENLHVPVMIRLAHGAALPLRDQVWQALAAACSAAGVDATAPLPEASLWEHFHRAGAGFWNTRNRAVIPVLVFDQFEELFTLGQVDEETRRRAASFVNELSDLIENRPPEALRQALDSGAVPAQSIDFSRRDCKVVLSFREDFLADVEGLRVNIPSLMRNRYRLLPMDGYQARAVIDSGGALVAPMVAERIIGLAWRNRAEAPSADDYSRMEVDPALLSVICSELNLRRIAQGSDHIGAELVASAEREILVDFYERSLRDVDPRVRVFIEDELITDAGHRDSYALDDALVLPGISRTDIERLVAGRLLRVDERFGVRRLELTHDVLTRVVKDSRDARQARDAAAAAAARVREALEIQRRNRRNAMWVGAAFVFAMALLLGAGYAAYEATVQRHRASIAQNDAVAAKQQLVKETEKSIQAKLAIEEAQQQMQRAAVELQKMGDSAAEADRRAKEAQAVAVKDAELAAIQQKRADEATAHAGQLTRDAIISGVIANASAEDAEHPDRALLLGAEASHAAPVRLDAQLAQLARLIADEGVHKMMRIGDKVTASATSPDGKRMAMGTNGGDVIDLDLTTWTVLRRWRGHEAAVLALAYDQDASRLISADAKSTVIAWQARDAKEIGRVSVGDAPDIKKIVVSHHGQFVAVAGHSVHVLTMPGQPGVPVLKRLGTGDGQCLGFDRDDATLLYGSGDSIVVAPLPGTGTGTEAGTGTAPSPRATRPLLARTPDCRFDALLHANPDGKRVVELRDESTDSVIGTLDAGEGEGELQAVFESGGGFFALRNGRTTSVWKIQPLQKIGTVADESGKAVRMSLSPDGRWLATALANGQEIVQPTSGGRARVKTRQGQRVAAFQFSPNGDTVAYQIDQQETLYTIWSLAPGSVLRSGKSLYHAEEVEFNRNGKVLATVPAGTDIADFWNPDDAAQLRSERGMRRAEFSPDGSLLAIQRANGTVDVLEMTGHARLQLQKPVDAEVERFAISWDNRRLAITLSDGSIHVYEITRAGHETVLSGKRESEVVAFSPDGRVLAVAGGDGVVRLFRFGSQKAMTELPDPHKDRVRQLAFSPDGKRLVSGGDDEMAILHDVESGQTVAKFGPHDGPVDRLVFIGNGEALVSGDAKGERQVWDLRKGSQLARLRAAGGIVSSVDISPGGRRVAVLHEDQTVSLRNWDSESMLADACAIANRNLDCAEWRQFMSGVPYRKTCAALPAPKPVCQ</sequence>
<dbReference type="InterPro" id="IPR027417">
    <property type="entry name" value="P-loop_NTPase"/>
</dbReference>
<feature type="repeat" description="WD" evidence="1">
    <location>
        <begin position="1171"/>
        <end position="1212"/>
    </location>
</feature>
<dbReference type="GeneID" id="55531456"/>
<reference evidence="7 10" key="2">
    <citation type="submission" date="2018-01" db="EMBL/GenBank/DDBJ databases">
        <title>Species boundaries and ecological features among Paraburkholderia terrae DSMZ17804T, P. hospita DSMZ17164T and P. caribensis DSMZ13236T.</title>
        <authorList>
            <person name="Pratama A.A."/>
        </authorList>
    </citation>
    <scope>NUCLEOTIDE SEQUENCE [LARGE SCALE GENOMIC DNA]</scope>
    <source>
        <strain evidence="7 10">DSM 17164</strain>
    </source>
</reference>
<evidence type="ECO:0000313" key="7">
    <source>
        <dbReference type="EMBL" id="AUT71420.1"/>
    </source>
</evidence>
<feature type="transmembrane region" description="Helical" evidence="4">
    <location>
        <begin position="444"/>
        <end position="466"/>
    </location>
</feature>
<dbReference type="InterPro" id="IPR024977">
    <property type="entry name" value="Apc4-like_WD40_dom"/>
</dbReference>
<evidence type="ECO:0000256" key="3">
    <source>
        <dbReference type="SAM" id="MobiDB-lite"/>
    </source>
</evidence>
<evidence type="ECO:0000313" key="9">
    <source>
        <dbReference type="Proteomes" id="UP000004980"/>
    </source>
</evidence>
<dbReference type="PANTHER" id="PTHR19879">
    <property type="entry name" value="TRANSCRIPTION INITIATION FACTOR TFIID"/>
    <property type="match status" value="1"/>
</dbReference>
<dbReference type="Pfam" id="PF00400">
    <property type="entry name" value="WD40"/>
    <property type="match status" value="1"/>
</dbReference>
<keyword evidence="9" id="KW-1185">Reference proteome</keyword>
<feature type="repeat" description="WD" evidence="1">
    <location>
        <begin position="1129"/>
        <end position="1170"/>
    </location>
</feature>
<keyword evidence="2" id="KW-0175">Coiled coil</keyword>
<gene>
    <name evidence="7" type="ORF">C2L64_24415</name>
    <name evidence="8" type="ORF">WQE_45278</name>
</gene>
<feature type="domain" description="Anaphase-promoting complex subunit 4-like WD40" evidence="5">
    <location>
        <begin position="1097"/>
        <end position="1176"/>
    </location>
</feature>
<reference evidence="8 9" key="1">
    <citation type="journal article" date="2012" name="J. Bacteriol.">
        <title>Draft Genome Sequence of the Soil Bacterium Burkholderia terrae Strain BS001, Which Interacts with Fungal Surface Structures.</title>
        <authorList>
            <person name="Nazir R."/>
            <person name="Hansen M.A."/>
            <person name="Sorensen S."/>
            <person name="van Elsas J.D."/>
        </authorList>
    </citation>
    <scope>NUCLEOTIDE SEQUENCE [LARGE SCALE GENOMIC DNA]</scope>
    <source>
        <strain evidence="8 9">BS001</strain>
    </source>
</reference>
<feature type="coiled-coil region" evidence="2">
    <location>
        <begin position="489"/>
        <end position="523"/>
    </location>
</feature>
<name>A0AAN1JCC6_9BURK</name>
<dbReference type="EMBL" id="CP026106">
    <property type="protein sequence ID" value="AUT71420.1"/>
    <property type="molecule type" value="Genomic_DNA"/>
</dbReference>
<evidence type="ECO:0008006" key="11">
    <source>
        <dbReference type="Google" id="ProtNLM"/>
    </source>
</evidence>
<dbReference type="RefSeq" id="WP_009770725.1">
    <property type="nucleotide sequence ID" value="NZ_AKAU01000282.1"/>
</dbReference>
<evidence type="ECO:0000256" key="2">
    <source>
        <dbReference type="SAM" id="Coils"/>
    </source>
</evidence>
<proteinExistence type="predicted"/>
<feature type="domain" description="Novel STAND NTPase 1" evidence="6">
    <location>
        <begin position="23"/>
        <end position="258"/>
    </location>
</feature>
<dbReference type="Pfam" id="PF20703">
    <property type="entry name" value="nSTAND1"/>
    <property type="match status" value="1"/>
</dbReference>
<keyword evidence="4" id="KW-0812">Transmembrane</keyword>
<feature type="region of interest" description="Disordered" evidence="3">
    <location>
        <begin position="1"/>
        <end position="20"/>
    </location>
</feature>
<dbReference type="Proteomes" id="UP000236649">
    <property type="component" value="Chromosome 2"/>
</dbReference>
<dbReference type="Gene3D" id="3.40.50.300">
    <property type="entry name" value="P-loop containing nucleotide triphosphate hydrolases"/>
    <property type="match status" value="1"/>
</dbReference>
<dbReference type="KEGG" id="phs:C2L64_24415"/>
<dbReference type="PROSITE" id="PS50082">
    <property type="entry name" value="WD_REPEATS_2"/>
    <property type="match status" value="3"/>
</dbReference>
<evidence type="ECO:0000256" key="4">
    <source>
        <dbReference type="SAM" id="Phobius"/>
    </source>
</evidence>
<dbReference type="SUPFAM" id="SSF50998">
    <property type="entry name" value="Quinoprotein alcohol dehydrogenase-like"/>
    <property type="match status" value="1"/>
</dbReference>
<evidence type="ECO:0000259" key="5">
    <source>
        <dbReference type="Pfam" id="PF12894"/>
    </source>
</evidence>
<dbReference type="PANTHER" id="PTHR19879:SF9">
    <property type="entry name" value="TRANSCRIPTION INITIATION FACTOR TFIID SUBUNIT 5"/>
    <property type="match status" value="1"/>
</dbReference>
<keyword evidence="4" id="KW-0472">Membrane</keyword>
<dbReference type="EMBL" id="AKAU01000282">
    <property type="protein sequence ID" value="EIM94320.1"/>
    <property type="molecule type" value="Genomic_DNA"/>
</dbReference>
<dbReference type="InterPro" id="IPR015943">
    <property type="entry name" value="WD40/YVTN_repeat-like_dom_sf"/>
</dbReference>
<dbReference type="SUPFAM" id="SSF82171">
    <property type="entry name" value="DPP6 N-terminal domain-like"/>
    <property type="match status" value="1"/>
</dbReference>
<accession>A0AAN1JCC6</accession>
<organism evidence="7 10">
    <name type="scientific">Paraburkholderia hospita</name>
    <dbReference type="NCBI Taxonomy" id="169430"/>
    <lineage>
        <taxon>Bacteria</taxon>
        <taxon>Pseudomonadati</taxon>
        <taxon>Pseudomonadota</taxon>
        <taxon>Betaproteobacteria</taxon>
        <taxon>Burkholderiales</taxon>
        <taxon>Burkholderiaceae</taxon>
        <taxon>Paraburkholderia</taxon>
    </lineage>
</organism>
<dbReference type="Pfam" id="PF12894">
    <property type="entry name" value="ANAPC4_WD40"/>
    <property type="match status" value="1"/>
</dbReference>
<evidence type="ECO:0000259" key="6">
    <source>
        <dbReference type="Pfam" id="PF20703"/>
    </source>
</evidence>
<feature type="repeat" description="WD" evidence="1">
    <location>
        <begin position="662"/>
        <end position="703"/>
    </location>
</feature>
<dbReference type="SUPFAM" id="SSF52540">
    <property type="entry name" value="P-loop containing nucleoside triphosphate hydrolases"/>
    <property type="match status" value="1"/>
</dbReference>
<feature type="region of interest" description="Disordered" evidence="3">
    <location>
        <begin position="780"/>
        <end position="800"/>
    </location>
</feature>
<dbReference type="InterPro" id="IPR011047">
    <property type="entry name" value="Quinoprotein_ADH-like_sf"/>
</dbReference>
<evidence type="ECO:0000256" key="1">
    <source>
        <dbReference type="PROSITE-ProRule" id="PRU00221"/>
    </source>
</evidence>
<evidence type="ECO:0000313" key="8">
    <source>
        <dbReference type="EMBL" id="EIM94320.1"/>
    </source>
</evidence>
<keyword evidence="1" id="KW-0853">WD repeat</keyword>
<dbReference type="Gene3D" id="2.130.10.10">
    <property type="entry name" value="YVTN repeat-like/Quinoprotein amine dehydrogenase"/>
    <property type="match status" value="3"/>
</dbReference>
<protein>
    <recommendedName>
        <fullName evidence="11">WD40 repeat</fullName>
    </recommendedName>
</protein>
<dbReference type="InterPro" id="IPR001680">
    <property type="entry name" value="WD40_rpt"/>
</dbReference>
<keyword evidence="4" id="KW-1133">Transmembrane helix</keyword>
<dbReference type="Proteomes" id="UP000004980">
    <property type="component" value="Unassembled WGS sequence"/>
</dbReference>
<dbReference type="InterPro" id="IPR049052">
    <property type="entry name" value="nSTAND1"/>
</dbReference>
<evidence type="ECO:0000313" key="10">
    <source>
        <dbReference type="Proteomes" id="UP000236649"/>
    </source>
</evidence>